<dbReference type="Pfam" id="PF07651">
    <property type="entry name" value="ANTH"/>
    <property type="match status" value="1"/>
</dbReference>
<dbReference type="SUPFAM" id="SSF89009">
    <property type="entry name" value="GAT-like domain"/>
    <property type="match status" value="1"/>
</dbReference>
<dbReference type="GO" id="GO:0030136">
    <property type="term" value="C:clathrin-coated vesicle"/>
    <property type="evidence" value="ECO:0007669"/>
    <property type="project" value="InterPro"/>
</dbReference>
<dbReference type="InterPro" id="IPR011417">
    <property type="entry name" value="ANTH_dom"/>
</dbReference>
<proteinExistence type="predicted"/>
<dbReference type="GO" id="GO:0005545">
    <property type="term" value="F:1-phosphatidylinositol binding"/>
    <property type="evidence" value="ECO:0007669"/>
    <property type="project" value="InterPro"/>
</dbReference>
<name>A0AAD8HGA7_9APIA</name>
<dbReference type="GO" id="GO:0030276">
    <property type="term" value="F:clathrin binding"/>
    <property type="evidence" value="ECO:0007669"/>
    <property type="project" value="InterPro"/>
</dbReference>
<feature type="domain" description="AP180 N-terminal homology (ANTH)" evidence="1">
    <location>
        <begin position="1"/>
        <end position="36"/>
    </location>
</feature>
<reference evidence="2" key="2">
    <citation type="submission" date="2023-05" db="EMBL/GenBank/DDBJ databases">
        <authorList>
            <person name="Schelkunov M.I."/>
        </authorList>
    </citation>
    <scope>NUCLEOTIDE SEQUENCE</scope>
    <source>
        <strain evidence="2">Hsosn_3</strain>
        <tissue evidence="2">Leaf</tissue>
    </source>
</reference>
<organism evidence="2 3">
    <name type="scientific">Heracleum sosnowskyi</name>
    <dbReference type="NCBI Taxonomy" id="360622"/>
    <lineage>
        <taxon>Eukaryota</taxon>
        <taxon>Viridiplantae</taxon>
        <taxon>Streptophyta</taxon>
        <taxon>Embryophyta</taxon>
        <taxon>Tracheophyta</taxon>
        <taxon>Spermatophyta</taxon>
        <taxon>Magnoliopsida</taxon>
        <taxon>eudicotyledons</taxon>
        <taxon>Gunneridae</taxon>
        <taxon>Pentapetalae</taxon>
        <taxon>asterids</taxon>
        <taxon>campanulids</taxon>
        <taxon>Apiales</taxon>
        <taxon>Apiaceae</taxon>
        <taxon>Apioideae</taxon>
        <taxon>apioid superclade</taxon>
        <taxon>Tordylieae</taxon>
        <taxon>Tordyliinae</taxon>
        <taxon>Heracleum</taxon>
    </lineage>
</organism>
<evidence type="ECO:0000313" key="2">
    <source>
        <dbReference type="EMBL" id="KAK1365951.1"/>
    </source>
</evidence>
<dbReference type="Proteomes" id="UP001237642">
    <property type="component" value="Unassembled WGS sequence"/>
</dbReference>
<dbReference type="InterPro" id="IPR014712">
    <property type="entry name" value="ANTH_dom_sf"/>
</dbReference>
<gene>
    <name evidence="2" type="ORF">POM88_041512</name>
</gene>
<sequence length="100" mass="11255">MEYNHCVKAFDAYTSATKQIDELINFYYWCNDTGVTSTCVGSPAPDGTVQTVDGDPFAASLSIPSPSYVQMAEIEKKQQLSKNRWYDDGMQGRECKVRRV</sequence>
<dbReference type="GO" id="GO:0048268">
    <property type="term" value="P:clathrin coat assembly"/>
    <property type="evidence" value="ECO:0007669"/>
    <property type="project" value="InterPro"/>
</dbReference>
<evidence type="ECO:0000259" key="1">
    <source>
        <dbReference type="Pfam" id="PF07651"/>
    </source>
</evidence>
<accession>A0AAD8HGA7</accession>
<keyword evidence="3" id="KW-1185">Reference proteome</keyword>
<reference evidence="2" key="1">
    <citation type="submission" date="2023-02" db="EMBL/GenBank/DDBJ databases">
        <title>Genome of toxic invasive species Heracleum sosnowskyi carries increased number of genes despite the absence of recent whole-genome duplications.</title>
        <authorList>
            <person name="Schelkunov M."/>
            <person name="Shtratnikova V."/>
            <person name="Makarenko M."/>
            <person name="Klepikova A."/>
            <person name="Omelchenko D."/>
            <person name="Novikova G."/>
            <person name="Obukhova E."/>
            <person name="Bogdanov V."/>
            <person name="Penin A."/>
            <person name="Logacheva M."/>
        </authorList>
    </citation>
    <scope>NUCLEOTIDE SEQUENCE</scope>
    <source>
        <strain evidence="2">Hsosn_3</strain>
        <tissue evidence="2">Leaf</tissue>
    </source>
</reference>
<dbReference type="EMBL" id="JAUIZM010000009">
    <property type="protein sequence ID" value="KAK1365951.1"/>
    <property type="molecule type" value="Genomic_DNA"/>
</dbReference>
<evidence type="ECO:0000313" key="3">
    <source>
        <dbReference type="Proteomes" id="UP001237642"/>
    </source>
</evidence>
<dbReference type="AlphaFoldDB" id="A0AAD8HGA7"/>
<dbReference type="Gene3D" id="1.20.58.150">
    <property type="entry name" value="ANTH domain"/>
    <property type="match status" value="1"/>
</dbReference>
<protein>
    <recommendedName>
        <fullName evidence="1">AP180 N-terminal homology (ANTH) domain-containing protein</fullName>
    </recommendedName>
</protein>
<comment type="caution">
    <text evidence="2">The sequence shown here is derived from an EMBL/GenBank/DDBJ whole genome shotgun (WGS) entry which is preliminary data.</text>
</comment>